<evidence type="ECO:0000313" key="2">
    <source>
        <dbReference type="EMBL" id="KAL0400237.1"/>
    </source>
</evidence>
<feature type="region of interest" description="Disordered" evidence="1">
    <location>
        <begin position="1"/>
        <end position="50"/>
    </location>
</feature>
<protein>
    <submittedName>
        <fullName evidence="2">Uncharacterized protein</fullName>
    </submittedName>
</protein>
<reference evidence="2" key="1">
    <citation type="submission" date="2020-06" db="EMBL/GenBank/DDBJ databases">
        <authorList>
            <person name="Li T."/>
            <person name="Hu X."/>
            <person name="Zhang T."/>
            <person name="Song X."/>
            <person name="Zhang H."/>
            <person name="Dai N."/>
            <person name="Sheng W."/>
            <person name="Hou X."/>
            <person name="Wei L."/>
        </authorList>
    </citation>
    <scope>NUCLEOTIDE SEQUENCE</scope>
    <source>
        <strain evidence="2">G02</strain>
        <tissue evidence="2">Leaf</tissue>
    </source>
</reference>
<gene>
    <name evidence="2" type="ORF">Sradi_2367000</name>
</gene>
<organism evidence="2">
    <name type="scientific">Sesamum radiatum</name>
    <name type="common">Black benniseed</name>
    <dbReference type="NCBI Taxonomy" id="300843"/>
    <lineage>
        <taxon>Eukaryota</taxon>
        <taxon>Viridiplantae</taxon>
        <taxon>Streptophyta</taxon>
        <taxon>Embryophyta</taxon>
        <taxon>Tracheophyta</taxon>
        <taxon>Spermatophyta</taxon>
        <taxon>Magnoliopsida</taxon>
        <taxon>eudicotyledons</taxon>
        <taxon>Gunneridae</taxon>
        <taxon>Pentapetalae</taxon>
        <taxon>asterids</taxon>
        <taxon>lamiids</taxon>
        <taxon>Lamiales</taxon>
        <taxon>Pedaliaceae</taxon>
        <taxon>Sesamum</taxon>
    </lineage>
</organism>
<name>A0AAW2T7A9_SESRA</name>
<proteinExistence type="predicted"/>
<reference evidence="2" key="2">
    <citation type="journal article" date="2024" name="Plant">
        <title>Genomic evolution and insights into agronomic trait innovations of Sesamum species.</title>
        <authorList>
            <person name="Miao H."/>
            <person name="Wang L."/>
            <person name="Qu L."/>
            <person name="Liu H."/>
            <person name="Sun Y."/>
            <person name="Le M."/>
            <person name="Wang Q."/>
            <person name="Wei S."/>
            <person name="Zheng Y."/>
            <person name="Lin W."/>
            <person name="Duan Y."/>
            <person name="Cao H."/>
            <person name="Xiong S."/>
            <person name="Wang X."/>
            <person name="Wei L."/>
            <person name="Li C."/>
            <person name="Ma Q."/>
            <person name="Ju M."/>
            <person name="Zhao R."/>
            <person name="Li G."/>
            <person name="Mu C."/>
            <person name="Tian Q."/>
            <person name="Mei H."/>
            <person name="Zhang T."/>
            <person name="Gao T."/>
            <person name="Zhang H."/>
        </authorList>
    </citation>
    <scope>NUCLEOTIDE SEQUENCE</scope>
    <source>
        <strain evidence="2">G02</strain>
    </source>
</reference>
<dbReference type="AlphaFoldDB" id="A0AAW2T7A9"/>
<sequence length="50" mass="4625">MSRLLPAGGTRTGASSSPSSSGTSVSGGGANRGGLPQARALVGSPPLCVG</sequence>
<feature type="compositionally biased region" description="Low complexity" evidence="1">
    <location>
        <begin position="7"/>
        <end position="24"/>
    </location>
</feature>
<accession>A0AAW2T7A9</accession>
<comment type="caution">
    <text evidence="2">The sequence shown here is derived from an EMBL/GenBank/DDBJ whole genome shotgun (WGS) entry which is preliminary data.</text>
</comment>
<dbReference type="EMBL" id="JACGWJ010000009">
    <property type="protein sequence ID" value="KAL0400237.1"/>
    <property type="molecule type" value="Genomic_DNA"/>
</dbReference>
<evidence type="ECO:0000256" key="1">
    <source>
        <dbReference type="SAM" id="MobiDB-lite"/>
    </source>
</evidence>